<dbReference type="InterPro" id="IPR059179">
    <property type="entry name" value="MLKL-like_MCAfunc"/>
</dbReference>
<dbReference type="InterPro" id="IPR036537">
    <property type="entry name" value="Adaptor_Cbl_N_dom_sf"/>
</dbReference>
<sequence>MSSPYSKKDSLENALKDKYIKKFHYSTFENITRIASGAFGTVYRANSTNLGKHVALKSLHENENGELFYEKFVKELTNIMAVNNHDNIINFYGINIDSSTEAYYLVLQYAKDGNLRTYLRNNFKSLDWRIKINMAKDITSGLRCIHEENIIHKDLHSKNILVHDGRLLIADLGLSQPLDANSNSMSGGMIAYTDPEYLRNQRKHKRNKASDIYSLGVLFWELSSGRPPFSNIPNFEIYNLVTSGKREAPINETPKDYISIYSSAWKNDPDQRPTVKNIFDFLENINLENIYNGSNDNQYIQLETYIKNPSQASANVSSKDSVSVASSCTTSNRGEATVSSPLPTSLSATLNSNSNQITKYNYNDFKNLKNIGKGTFGMIYSALLMDGKRTVALKSIVVATAELFVDELKQYSRASSHWILWNFTKSNEYILVLEYANGGTLRDYLKSNFEKHKWNWNDKLNLAQQIVKAIEHLHSNDIIHGDLHSENILLHDNTIKISDFGISRLSTELLLDSKNTYWNFALGNIKLLESRLGSTSKYWESHTRSRSRLTKIFVESIESNTIKTSVISPDATKIEGTVGEAVKPFVPLIGAVILTIEEIIKVYETVQYNKKICDSLMDRVNAAEASIKTLKRRQTENEKNFRDRGYYKSFIRFNHIMKRIKVFMADVSNLRSYQKFVHSGSVKGRFDSLTKDFDVVMNELHFTSAVSYDEQRRIDQFALESDDADMTKFLERIGDDIIDQNKKINIVLHEVSLMKEKLYHSDSLDKNIKATKIESTELSDPLISKVACKPLNLQNEDPKEAAKIQGELAILEKLRDSPNIIGFYGLSFIENSDVMILEWAEYGSLRELYCKYEIAWHGKVQIALDICRGLTFMHSCGILHHDIRCKHIMMTSRLVPKIANFMYSRSVTSSTTDMKVVTDIMRWMAPEKLRESVKHYVPYNFKSEIFSLGMLLWELVFEKIPYENWDILKVREHVLAGNREKITFGKAPPDVQKLQKDLTKIIVSAWQDDPGIRASLQNIYLNLVQIYDEYCTPDKESAPVLLPDKTLDLDGSLSRSVSINDEGGFDLPEMEFNIDDEIPQIIPLEEGISAHKRKEYHVAWDCFVAHADLDSALAKYWKGHYLWEGIVVEKDREQASKLYKEAADDEIAVAQLRYAFSLINNPPVKFDIFLKYITKAADNNNATAQFNLGDVYLHGKLGKEKDEELGIKYLRLAALKNHLKAKKLLQELGIEN</sequence>
<dbReference type="InterPro" id="IPR006597">
    <property type="entry name" value="Sel1-like"/>
</dbReference>
<dbReference type="PROSITE" id="PS50011">
    <property type="entry name" value="PROTEIN_KINASE_DOM"/>
    <property type="match status" value="3"/>
</dbReference>
<comment type="caution">
    <text evidence="4">The sequence shown here is derived from an EMBL/GenBank/DDBJ whole genome shotgun (WGS) entry which is preliminary data.</text>
</comment>
<dbReference type="EMBL" id="PQFF01000205">
    <property type="protein sequence ID" value="RHZ74614.1"/>
    <property type="molecule type" value="Genomic_DNA"/>
</dbReference>
<dbReference type="InterPro" id="IPR011990">
    <property type="entry name" value="TPR-like_helical_dom_sf"/>
</dbReference>
<dbReference type="InterPro" id="IPR001245">
    <property type="entry name" value="Ser-Thr/Tyr_kinase_cat_dom"/>
</dbReference>
<dbReference type="CDD" id="cd00180">
    <property type="entry name" value="PKc"/>
    <property type="match status" value="1"/>
</dbReference>
<dbReference type="InterPro" id="IPR054000">
    <property type="entry name" value="MLKL_N"/>
</dbReference>
<dbReference type="InterPro" id="IPR011009">
    <property type="entry name" value="Kinase-like_dom_sf"/>
</dbReference>
<organism evidence="4 5">
    <name type="scientific">Diversispora epigaea</name>
    <dbReference type="NCBI Taxonomy" id="1348612"/>
    <lineage>
        <taxon>Eukaryota</taxon>
        <taxon>Fungi</taxon>
        <taxon>Fungi incertae sedis</taxon>
        <taxon>Mucoromycota</taxon>
        <taxon>Glomeromycotina</taxon>
        <taxon>Glomeromycetes</taxon>
        <taxon>Diversisporales</taxon>
        <taxon>Diversisporaceae</taxon>
        <taxon>Diversispora</taxon>
    </lineage>
</organism>
<dbReference type="InterPro" id="IPR051681">
    <property type="entry name" value="Ser/Thr_Kinases-Pseudokinases"/>
</dbReference>
<dbReference type="Pfam" id="PF07714">
    <property type="entry name" value="PK_Tyr_Ser-Thr"/>
    <property type="match status" value="3"/>
</dbReference>
<evidence type="ECO:0000256" key="1">
    <source>
        <dbReference type="PROSITE-ProRule" id="PRU10141"/>
    </source>
</evidence>
<dbReference type="Proteomes" id="UP000266861">
    <property type="component" value="Unassembled WGS sequence"/>
</dbReference>
<dbReference type="PROSITE" id="PS00107">
    <property type="entry name" value="PROTEIN_KINASE_ATP"/>
    <property type="match status" value="1"/>
</dbReference>
<evidence type="ECO:0000313" key="5">
    <source>
        <dbReference type="Proteomes" id="UP000266861"/>
    </source>
</evidence>
<feature type="domain" description="Protein kinase" evidence="3">
    <location>
        <begin position="753"/>
        <end position="1031"/>
    </location>
</feature>
<keyword evidence="1" id="KW-0547">Nucleotide-binding</keyword>
<dbReference type="Pfam" id="PF08238">
    <property type="entry name" value="Sel1"/>
    <property type="match status" value="2"/>
</dbReference>
<dbReference type="Gene3D" id="1.20.930.20">
    <property type="entry name" value="Adaptor protein Cbl, N-terminal domain"/>
    <property type="match status" value="1"/>
</dbReference>
<dbReference type="PRINTS" id="PR00109">
    <property type="entry name" value="TYRKINASE"/>
</dbReference>
<evidence type="ECO:0000313" key="4">
    <source>
        <dbReference type="EMBL" id="RHZ74614.1"/>
    </source>
</evidence>
<dbReference type="STRING" id="1348612.A0A397IN80"/>
<dbReference type="PANTHER" id="PTHR44329">
    <property type="entry name" value="SERINE/THREONINE-PROTEIN KINASE TNNI3K-RELATED"/>
    <property type="match status" value="1"/>
</dbReference>
<dbReference type="SUPFAM" id="SSF81901">
    <property type="entry name" value="HCP-like"/>
    <property type="match status" value="1"/>
</dbReference>
<feature type="binding site" evidence="1">
    <location>
        <position position="394"/>
    </location>
    <ligand>
        <name>ATP</name>
        <dbReference type="ChEBI" id="CHEBI:30616"/>
    </ligand>
</feature>
<keyword evidence="5" id="KW-1185">Reference proteome</keyword>
<dbReference type="InterPro" id="IPR017441">
    <property type="entry name" value="Protein_kinase_ATP_BS"/>
</dbReference>
<dbReference type="SMART" id="SM00671">
    <property type="entry name" value="SEL1"/>
    <property type="match status" value="2"/>
</dbReference>
<gene>
    <name evidence="4" type="ORF">Glove_220g57</name>
</gene>
<feature type="domain" description="Protein kinase" evidence="3">
    <location>
        <begin position="28"/>
        <end position="287"/>
    </location>
</feature>
<feature type="domain" description="Protein kinase" evidence="3">
    <location>
        <begin position="365"/>
        <end position="658"/>
    </location>
</feature>
<reference evidence="4 5" key="1">
    <citation type="submission" date="2018-08" db="EMBL/GenBank/DDBJ databases">
        <title>Genome and evolution of the arbuscular mycorrhizal fungus Diversispora epigaea (formerly Glomus versiforme) and its bacterial endosymbionts.</title>
        <authorList>
            <person name="Sun X."/>
            <person name="Fei Z."/>
            <person name="Harrison M."/>
        </authorList>
    </citation>
    <scope>NUCLEOTIDE SEQUENCE [LARGE SCALE GENOMIC DNA]</scope>
    <source>
        <strain evidence="4 5">IT104</strain>
    </source>
</reference>
<dbReference type="Gene3D" id="1.25.40.10">
    <property type="entry name" value="Tetratricopeptide repeat domain"/>
    <property type="match status" value="1"/>
</dbReference>
<protein>
    <recommendedName>
        <fullName evidence="3">Protein kinase domain-containing protein</fullName>
    </recommendedName>
</protein>
<dbReference type="SUPFAM" id="SSF56112">
    <property type="entry name" value="Protein kinase-like (PK-like)"/>
    <property type="match status" value="3"/>
</dbReference>
<keyword evidence="1" id="KW-0067">ATP-binding</keyword>
<feature type="coiled-coil region" evidence="2">
    <location>
        <begin position="613"/>
        <end position="640"/>
    </location>
</feature>
<dbReference type="AlphaFoldDB" id="A0A397IN80"/>
<dbReference type="Gene3D" id="1.10.510.10">
    <property type="entry name" value="Transferase(Phosphotransferase) domain 1"/>
    <property type="match status" value="3"/>
</dbReference>
<dbReference type="GO" id="GO:0005524">
    <property type="term" value="F:ATP binding"/>
    <property type="evidence" value="ECO:0007669"/>
    <property type="project" value="UniProtKB-UniRule"/>
</dbReference>
<dbReference type="GO" id="GO:0004674">
    <property type="term" value="F:protein serine/threonine kinase activity"/>
    <property type="evidence" value="ECO:0007669"/>
    <property type="project" value="TreeGrafter"/>
</dbReference>
<dbReference type="Pfam" id="PF22215">
    <property type="entry name" value="MLKL_N"/>
    <property type="match status" value="1"/>
</dbReference>
<name>A0A397IN80_9GLOM</name>
<dbReference type="InterPro" id="IPR000719">
    <property type="entry name" value="Prot_kinase_dom"/>
</dbReference>
<accession>A0A397IN80</accession>
<evidence type="ECO:0000259" key="3">
    <source>
        <dbReference type="PROSITE" id="PS50011"/>
    </source>
</evidence>
<proteinExistence type="predicted"/>
<dbReference type="GO" id="GO:0007166">
    <property type="term" value="P:cell surface receptor signaling pathway"/>
    <property type="evidence" value="ECO:0007669"/>
    <property type="project" value="InterPro"/>
</dbReference>
<keyword evidence="2" id="KW-0175">Coiled coil</keyword>
<evidence type="ECO:0000256" key="2">
    <source>
        <dbReference type="SAM" id="Coils"/>
    </source>
</evidence>
<dbReference type="CDD" id="cd21037">
    <property type="entry name" value="MLKL_NTD"/>
    <property type="match status" value="1"/>
</dbReference>